<dbReference type="SMART" id="SM00835">
    <property type="entry name" value="Cupin_1"/>
    <property type="match status" value="2"/>
</dbReference>
<accession>A0ABM4UEP0</accession>
<dbReference type="InterPro" id="IPR050253">
    <property type="entry name" value="Seed_Storage-Functional"/>
</dbReference>
<dbReference type="SUPFAM" id="SSF51182">
    <property type="entry name" value="RmlC-like cupins"/>
    <property type="match status" value="1"/>
</dbReference>
<proteinExistence type="predicted"/>
<feature type="signal peptide" evidence="1">
    <location>
        <begin position="1"/>
        <end position="40"/>
    </location>
</feature>
<evidence type="ECO:0000313" key="3">
    <source>
        <dbReference type="Proteomes" id="UP001652660"/>
    </source>
</evidence>
<reference evidence="4" key="2">
    <citation type="submission" date="2025-08" db="UniProtKB">
        <authorList>
            <consortium name="RefSeq"/>
        </authorList>
    </citation>
    <scope>IDENTIFICATION</scope>
    <source>
        <tissue evidence="4">Leaves</tissue>
    </source>
</reference>
<dbReference type="Pfam" id="PF00190">
    <property type="entry name" value="Cupin_1"/>
    <property type="match status" value="2"/>
</dbReference>
<keyword evidence="1" id="KW-0732">Signal</keyword>
<reference evidence="3" key="1">
    <citation type="journal article" date="2025" name="Foods">
        <title>Unveiling the Microbial Signatures of Arabica Coffee Cherries: Insights into Ripeness Specific Diversity, Functional Traits, and Implications for Quality and Safety.</title>
        <authorList>
            <consortium name="RefSeq"/>
            <person name="Tenea G.N."/>
            <person name="Cifuentes V."/>
            <person name="Reyes P."/>
            <person name="Cevallos-Vallejos M."/>
        </authorList>
    </citation>
    <scope>NUCLEOTIDE SEQUENCE [LARGE SCALE GENOMIC DNA]</scope>
</reference>
<dbReference type="InterPro" id="IPR006045">
    <property type="entry name" value="Cupin_1"/>
</dbReference>
<evidence type="ECO:0000259" key="2">
    <source>
        <dbReference type="SMART" id="SM00835"/>
    </source>
</evidence>
<feature type="domain" description="Cupin type-1" evidence="2">
    <location>
        <begin position="289"/>
        <end position="404"/>
    </location>
</feature>
<dbReference type="Proteomes" id="UP001652660">
    <property type="component" value="Chromosome 1e"/>
</dbReference>
<dbReference type="CDD" id="cd02242">
    <property type="entry name" value="cupin_11S_legumin_N"/>
    <property type="match status" value="1"/>
</dbReference>
<feature type="domain" description="Cupin type-1" evidence="2">
    <location>
        <begin position="52"/>
        <end position="237"/>
    </location>
</feature>
<feature type="chain" id="PRO_5046261647" evidence="1">
    <location>
        <begin position="41"/>
        <end position="422"/>
    </location>
</feature>
<dbReference type="PANTHER" id="PTHR31189">
    <property type="entry name" value="OS03G0336100 PROTEIN-RELATED"/>
    <property type="match status" value="1"/>
</dbReference>
<dbReference type="InterPro" id="IPR011051">
    <property type="entry name" value="RmlC_Cupin_sf"/>
</dbReference>
<protein>
    <submittedName>
        <fullName evidence="4">11S globulin-like</fullName>
    </submittedName>
</protein>
<sequence>MCHFLNAPLASLSAVQLHTGKFSFLSFFLGFLCLFHGCFSQQQQQQGRCRILRINPQQPSGKIKAEAGVTEFYDHNDVQFQCVGVAVLRHTIKPRGFLLPSYTNAPLLVYVARGRFHAIYFSTIHVQLRFQDRHQKIGQCRQGDILALPAGAAHWVYNEGDQDLVLVVLQDTTNAVNQLDTERRVRNSKIAGNPEGQSQEQQQGQQGWEVQWGKNIFRGFDVKTLSEAFNVNKETARKLQSEDDQRGHIVEVDQGLHVLRPPTTQEQEVGQGQGYNGLEETICTARLREIIDNPSRTDIYNPQATSRTLPHQCRICAALRRVQIVDHRGQCVLDEQLSEGQVVVVPMNYAVVEQAGNNQGFEWVGFNTNDNTMINTIAGRSSTFRGLPTSVVANALQIWEDEAQQLKFNRVETMIFSRDPRF</sequence>
<gene>
    <name evidence="4" type="primary">LOC113688410</name>
</gene>
<keyword evidence="3" id="KW-1185">Reference proteome</keyword>
<evidence type="ECO:0000313" key="4">
    <source>
        <dbReference type="RefSeq" id="XP_071905739.1"/>
    </source>
</evidence>
<dbReference type="Gene3D" id="2.60.120.10">
    <property type="entry name" value="Jelly Rolls"/>
    <property type="match status" value="2"/>
</dbReference>
<dbReference type="InterPro" id="IPR014710">
    <property type="entry name" value="RmlC-like_jellyroll"/>
</dbReference>
<dbReference type="GeneID" id="113688410"/>
<name>A0ABM4UEP0_COFAR</name>
<evidence type="ECO:0000256" key="1">
    <source>
        <dbReference type="SAM" id="SignalP"/>
    </source>
</evidence>
<dbReference type="PANTHER" id="PTHR31189:SF48">
    <property type="entry name" value="LEGUMIN B"/>
    <property type="match status" value="1"/>
</dbReference>
<dbReference type="RefSeq" id="XP_071905739.1">
    <property type="nucleotide sequence ID" value="XM_072049638.1"/>
</dbReference>
<organism evidence="3 4">
    <name type="scientific">Coffea arabica</name>
    <name type="common">Arabian coffee</name>
    <dbReference type="NCBI Taxonomy" id="13443"/>
    <lineage>
        <taxon>Eukaryota</taxon>
        <taxon>Viridiplantae</taxon>
        <taxon>Streptophyta</taxon>
        <taxon>Embryophyta</taxon>
        <taxon>Tracheophyta</taxon>
        <taxon>Spermatophyta</taxon>
        <taxon>Magnoliopsida</taxon>
        <taxon>eudicotyledons</taxon>
        <taxon>Gunneridae</taxon>
        <taxon>Pentapetalae</taxon>
        <taxon>asterids</taxon>
        <taxon>lamiids</taxon>
        <taxon>Gentianales</taxon>
        <taxon>Rubiaceae</taxon>
        <taxon>Ixoroideae</taxon>
        <taxon>Gardenieae complex</taxon>
        <taxon>Bertiereae - Coffeeae clade</taxon>
        <taxon>Coffeeae</taxon>
        <taxon>Coffea</taxon>
    </lineage>
</organism>